<organism evidence="2 3">
    <name type="scientific">Liparis tanakae</name>
    <name type="common">Tanaka's snailfish</name>
    <dbReference type="NCBI Taxonomy" id="230148"/>
    <lineage>
        <taxon>Eukaryota</taxon>
        <taxon>Metazoa</taxon>
        <taxon>Chordata</taxon>
        <taxon>Craniata</taxon>
        <taxon>Vertebrata</taxon>
        <taxon>Euteleostomi</taxon>
        <taxon>Actinopterygii</taxon>
        <taxon>Neopterygii</taxon>
        <taxon>Teleostei</taxon>
        <taxon>Neoteleostei</taxon>
        <taxon>Acanthomorphata</taxon>
        <taxon>Eupercaria</taxon>
        <taxon>Perciformes</taxon>
        <taxon>Cottioidei</taxon>
        <taxon>Cottales</taxon>
        <taxon>Liparidae</taxon>
        <taxon>Liparis</taxon>
    </lineage>
</organism>
<proteinExistence type="predicted"/>
<dbReference type="EMBL" id="SRLO01004237">
    <property type="protein sequence ID" value="TNN30677.1"/>
    <property type="molecule type" value="Genomic_DNA"/>
</dbReference>
<evidence type="ECO:0000256" key="1">
    <source>
        <dbReference type="SAM" id="MobiDB-lite"/>
    </source>
</evidence>
<name>A0A4Z2EP10_9TELE</name>
<reference evidence="2 3" key="1">
    <citation type="submission" date="2019-03" db="EMBL/GenBank/DDBJ databases">
        <title>First draft genome of Liparis tanakae, snailfish: a comprehensive survey of snailfish specific genes.</title>
        <authorList>
            <person name="Kim W."/>
            <person name="Song I."/>
            <person name="Jeong J.-H."/>
            <person name="Kim D."/>
            <person name="Kim S."/>
            <person name="Ryu S."/>
            <person name="Song J.Y."/>
            <person name="Lee S.K."/>
        </authorList>
    </citation>
    <scope>NUCLEOTIDE SEQUENCE [LARGE SCALE GENOMIC DNA]</scope>
    <source>
        <tissue evidence="2">Muscle</tissue>
    </source>
</reference>
<sequence length="79" mass="8696">MRASPRSSLLLQDGLPKVTTIHTSTPLIPSPLSVQEHGGCSAPSAWRSRGTNLLTLHHRMRSEPTARSRASLHLDKKDF</sequence>
<protein>
    <submittedName>
        <fullName evidence="2">Uncharacterized protein</fullName>
    </submittedName>
</protein>
<gene>
    <name evidence="2" type="ORF">EYF80_059168</name>
</gene>
<feature type="region of interest" description="Disordered" evidence="1">
    <location>
        <begin position="60"/>
        <end position="79"/>
    </location>
</feature>
<dbReference type="Proteomes" id="UP000314294">
    <property type="component" value="Unassembled WGS sequence"/>
</dbReference>
<comment type="caution">
    <text evidence="2">The sequence shown here is derived from an EMBL/GenBank/DDBJ whole genome shotgun (WGS) entry which is preliminary data.</text>
</comment>
<evidence type="ECO:0000313" key="2">
    <source>
        <dbReference type="EMBL" id="TNN30677.1"/>
    </source>
</evidence>
<dbReference type="AlphaFoldDB" id="A0A4Z2EP10"/>
<feature type="compositionally biased region" description="Basic and acidic residues" evidence="1">
    <location>
        <begin position="61"/>
        <end position="79"/>
    </location>
</feature>
<evidence type="ECO:0000313" key="3">
    <source>
        <dbReference type="Proteomes" id="UP000314294"/>
    </source>
</evidence>
<accession>A0A4Z2EP10</accession>
<keyword evidence="3" id="KW-1185">Reference proteome</keyword>